<dbReference type="OrthoDB" id="6429307at2759"/>
<comment type="caution">
    <text evidence="1">The sequence shown here is derived from an EMBL/GenBank/DDBJ whole genome shotgun (WGS) entry which is preliminary data.</text>
</comment>
<organism evidence="1 2">
    <name type="scientific">Araneus ventricosus</name>
    <name type="common">Orbweaver spider</name>
    <name type="synonym">Epeira ventricosa</name>
    <dbReference type="NCBI Taxonomy" id="182803"/>
    <lineage>
        <taxon>Eukaryota</taxon>
        <taxon>Metazoa</taxon>
        <taxon>Ecdysozoa</taxon>
        <taxon>Arthropoda</taxon>
        <taxon>Chelicerata</taxon>
        <taxon>Arachnida</taxon>
        <taxon>Araneae</taxon>
        <taxon>Araneomorphae</taxon>
        <taxon>Entelegynae</taxon>
        <taxon>Araneoidea</taxon>
        <taxon>Araneidae</taxon>
        <taxon>Araneus</taxon>
    </lineage>
</organism>
<evidence type="ECO:0000313" key="1">
    <source>
        <dbReference type="EMBL" id="GBO22178.1"/>
    </source>
</evidence>
<dbReference type="Proteomes" id="UP000499080">
    <property type="component" value="Unassembled WGS sequence"/>
</dbReference>
<name>A0A4Y2VC97_ARAVE</name>
<evidence type="ECO:0008006" key="3">
    <source>
        <dbReference type="Google" id="ProtNLM"/>
    </source>
</evidence>
<evidence type="ECO:0000313" key="2">
    <source>
        <dbReference type="Proteomes" id="UP000499080"/>
    </source>
</evidence>
<reference evidence="1 2" key="1">
    <citation type="journal article" date="2019" name="Sci. Rep.">
        <title>Orb-weaving spider Araneus ventricosus genome elucidates the spidroin gene catalogue.</title>
        <authorList>
            <person name="Kono N."/>
            <person name="Nakamura H."/>
            <person name="Ohtoshi R."/>
            <person name="Moran D.A.P."/>
            <person name="Shinohara A."/>
            <person name="Yoshida Y."/>
            <person name="Fujiwara M."/>
            <person name="Mori M."/>
            <person name="Tomita M."/>
            <person name="Arakawa K."/>
        </authorList>
    </citation>
    <scope>NUCLEOTIDE SEQUENCE [LARGE SCALE GENOMIC DNA]</scope>
</reference>
<dbReference type="AlphaFoldDB" id="A0A4Y2VC97"/>
<accession>A0A4Y2VC97</accession>
<proteinExistence type="predicted"/>
<gene>
    <name evidence="1" type="ORF">AVEN_4414_1</name>
</gene>
<protein>
    <recommendedName>
        <fullName evidence="3">Mos1 transposase HTH domain-containing protein</fullName>
    </recommendedName>
</protein>
<sequence>MGRLSSQDGLKRREEDLRQKMDVKRDEQYFALSCLSGSIWAKILCIVMSIRKHMGNNTLHCHVYQEAYEETVLPRWFKMFKEERELISKEGGPNAPVTTLTEVNINIAAAIAREDRRTTLRDQSERMNVSSG</sequence>
<dbReference type="EMBL" id="BGPR01045308">
    <property type="protein sequence ID" value="GBO22178.1"/>
    <property type="molecule type" value="Genomic_DNA"/>
</dbReference>
<keyword evidence="2" id="KW-1185">Reference proteome</keyword>